<reference evidence="1 2" key="1">
    <citation type="journal article" date="2022" name="Hortic Res">
        <title>A haplotype resolved chromosomal level avocado genome allows analysis of novel avocado genes.</title>
        <authorList>
            <person name="Nath O."/>
            <person name="Fletcher S.J."/>
            <person name="Hayward A."/>
            <person name="Shaw L.M."/>
            <person name="Masouleh A.K."/>
            <person name="Furtado A."/>
            <person name="Henry R.J."/>
            <person name="Mitter N."/>
        </authorList>
    </citation>
    <scope>NUCLEOTIDE SEQUENCE [LARGE SCALE GENOMIC DNA]</scope>
    <source>
        <strain evidence="2">cv. Hass</strain>
    </source>
</reference>
<protein>
    <submittedName>
        <fullName evidence="1">Uncharacterized protein</fullName>
    </submittedName>
</protein>
<comment type="caution">
    <text evidence="1">The sequence shown here is derived from an EMBL/GenBank/DDBJ whole genome shotgun (WGS) entry which is preliminary data.</text>
</comment>
<organism evidence="1 2">
    <name type="scientific">Persea americana</name>
    <name type="common">Avocado</name>
    <dbReference type="NCBI Taxonomy" id="3435"/>
    <lineage>
        <taxon>Eukaryota</taxon>
        <taxon>Viridiplantae</taxon>
        <taxon>Streptophyta</taxon>
        <taxon>Embryophyta</taxon>
        <taxon>Tracheophyta</taxon>
        <taxon>Spermatophyta</taxon>
        <taxon>Magnoliopsida</taxon>
        <taxon>Magnoliidae</taxon>
        <taxon>Laurales</taxon>
        <taxon>Lauraceae</taxon>
        <taxon>Persea</taxon>
    </lineage>
</organism>
<accession>A0ACC2K8Q5</accession>
<dbReference type="Proteomes" id="UP001234297">
    <property type="component" value="Chromosome 4"/>
</dbReference>
<evidence type="ECO:0000313" key="2">
    <source>
        <dbReference type="Proteomes" id="UP001234297"/>
    </source>
</evidence>
<dbReference type="EMBL" id="CM056812">
    <property type="protein sequence ID" value="KAJ8617515.1"/>
    <property type="molecule type" value="Genomic_DNA"/>
</dbReference>
<sequence length="213" mass="24314">MAGTSTAIDLQEIKNETVDLEKIPIEEVFEQLKCTKQGLSTEEGEQRLQIFGPNKLEEKKVATLIAVYANWGFARIKGIGWGWAGLIWVYSVIFYIPLDIFKFLTRYALSGKAWNNMIENKTAFTTKKDYGRGEREAQWALAQRTLHGLQPPPESSALFNDKSYRELSEIAEQAKRRAEVARLRELHTLKGHVESVVKLKGLDIDTIQQHYTV</sequence>
<name>A0ACC2K8Q5_PERAE</name>
<proteinExistence type="predicted"/>
<evidence type="ECO:0000313" key="1">
    <source>
        <dbReference type="EMBL" id="KAJ8617515.1"/>
    </source>
</evidence>
<gene>
    <name evidence="1" type="ORF">MRB53_013701</name>
</gene>
<keyword evidence="2" id="KW-1185">Reference proteome</keyword>